<dbReference type="AlphaFoldDB" id="A0A176WH43"/>
<protein>
    <submittedName>
        <fullName evidence="5">Uncharacterized protein</fullName>
    </submittedName>
</protein>
<comment type="caution">
    <text evidence="5">The sequence shown here is derived from an EMBL/GenBank/DDBJ whole genome shotgun (WGS) entry which is preliminary data.</text>
</comment>
<evidence type="ECO:0000256" key="1">
    <source>
        <dbReference type="ARBA" id="ARBA00004613"/>
    </source>
</evidence>
<evidence type="ECO:0000313" key="5">
    <source>
        <dbReference type="EMBL" id="OAE32568.1"/>
    </source>
</evidence>
<evidence type="ECO:0000256" key="4">
    <source>
        <dbReference type="ARBA" id="ARBA00023591"/>
    </source>
</evidence>
<evidence type="ECO:0000313" key="6">
    <source>
        <dbReference type="Proteomes" id="UP000077202"/>
    </source>
</evidence>
<keyword evidence="6" id="KW-1185">Reference proteome</keyword>
<comment type="similarity">
    <text evidence="4">Belongs to the EXORDIUM family.</text>
</comment>
<dbReference type="Pfam" id="PF04674">
    <property type="entry name" value="Phi_1"/>
    <property type="match status" value="1"/>
</dbReference>
<proteinExistence type="inferred from homology"/>
<dbReference type="GO" id="GO:0005576">
    <property type="term" value="C:extracellular region"/>
    <property type="evidence" value="ECO:0007669"/>
    <property type="project" value="UniProtKB-SubCell"/>
</dbReference>
<dbReference type="PANTHER" id="PTHR31279">
    <property type="entry name" value="PROTEIN EXORDIUM-LIKE 5"/>
    <property type="match status" value="1"/>
</dbReference>
<dbReference type="PANTHER" id="PTHR31279:SF58">
    <property type="entry name" value="PROTEIN EXORDIUM-LIKE 2"/>
    <property type="match status" value="1"/>
</dbReference>
<sequence length="384" mass="40722">MDRSVISGRKIAAVQAVALVALAVCLVNQVAAEARSLAQVTEGEPIAWVPSGAKFLVPEPPLILTYHNGPILAGVGKVPVYVIWYGNFSEPQKMMVRDFFSSTGDANCPAPSVNSWWKMTGGYKNLEGVSVPQAVTLEAEICDFGCSHGKTLSSADIETIVVNSLSTFPSDANALYMIFTSHDVVVADFCTSQCGSHYATPALNATGGKQLPYAWVGNPESQCAGKCAWPFAKPEYGPADTPLLPPNGDIGMDGMIINIAAIMAGTVTNPFNSGFYQGDGAAPLEAATACTGMFGAGAYSGYAGQLLHDEVTGDSYNAKGINNRKFLLPALWDPVSLNCTPPPSSSRLLSGKIRRSLVTYDGNMYVDSTLVDGRVVIQKLMMLW</sequence>
<dbReference type="InterPro" id="IPR006766">
    <property type="entry name" value="EXORDIUM-like"/>
</dbReference>
<comment type="subcellular location">
    <subcellularLocation>
        <location evidence="1">Secreted</location>
    </subcellularLocation>
</comment>
<keyword evidence="3" id="KW-0732">Signal</keyword>
<evidence type="ECO:0000256" key="3">
    <source>
        <dbReference type="ARBA" id="ARBA00022729"/>
    </source>
</evidence>
<dbReference type="EMBL" id="LVLJ01000784">
    <property type="protein sequence ID" value="OAE32568.1"/>
    <property type="molecule type" value="Genomic_DNA"/>
</dbReference>
<name>A0A176WH43_MARPO</name>
<reference evidence="5" key="1">
    <citation type="submission" date="2016-03" db="EMBL/GenBank/DDBJ databases">
        <title>Mechanisms controlling the formation of the plant cell surface in tip-growing cells are functionally conserved among land plants.</title>
        <authorList>
            <person name="Honkanen S."/>
            <person name="Jones V.A."/>
            <person name="Morieri G."/>
            <person name="Champion C."/>
            <person name="Hetherington A.J."/>
            <person name="Kelly S."/>
            <person name="Saint-Marcoux D."/>
            <person name="Proust H."/>
            <person name="Prescott H."/>
            <person name="Dolan L."/>
        </authorList>
    </citation>
    <scope>NUCLEOTIDE SEQUENCE [LARGE SCALE GENOMIC DNA]</scope>
    <source>
        <tissue evidence="5">Whole gametophyte</tissue>
    </source>
</reference>
<gene>
    <name evidence="5" type="ORF">AXG93_2374s1120</name>
</gene>
<keyword evidence="2" id="KW-0964">Secreted</keyword>
<accession>A0A176WH43</accession>
<dbReference type="Proteomes" id="UP000077202">
    <property type="component" value="Unassembled WGS sequence"/>
</dbReference>
<evidence type="ECO:0000256" key="2">
    <source>
        <dbReference type="ARBA" id="ARBA00022525"/>
    </source>
</evidence>
<organism evidence="5 6">
    <name type="scientific">Marchantia polymorpha subsp. ruderalis</name>
    <dbReference type="NCBI Taxonomy" id="1480154"/>
    <lineage>
        <taxon>Eukaryota</taxon>
        <taxon>Viridiplantae</taxon>
        <taxon>Streptophyta</taxon>
        <taxon>Embryophyta</taxon>
        <taxon>Marchantiophyta</taxon>
        <taxon>Marchantiopsida</taxon>
        <taxon>Marchantiidae</taxon>
        <taxon>Marchantiales</taxon>
        <taxon>Marchantiaceae</taxon>
        <taxon>Marchantia</taxon>
    </lineage>
</organism>